<evidence type="ECO:0000259" key="3">
    <source>
        <dbReference type="Pfam" id="PF01156"/>
    </source>
</evidence>
<protein>
    <submittedName>
        <fullName evidence="4">Purine nucleosidase</fullName>
        <ecNumber evidence="4">3.2.2.1</ecNumber>
    </submittedName>
</protein>
<feature type="domain" description="Inosine/uridine-preferring nucleoside hydrolase" evidence="3">
    <location>
        <begin position="7"/>
        <end position="311"/>
    </location>
</feature>
<dbReference type="InterPro" id="IPR023186">
    <property type="entry name" value="IUNH"/>
</dbReference>
<reference evidence="4 5" key="1">
    <citation type="submission" date="2021-01" db="EMBL/GenBank/DDBJ databases">
        <title>Genomic Encyclopedia of Type Strains, Phase IV (KMG-IV): sequencing the most valuable type-strain genomes for metagenomic binning, comparative biology and taxonomic classification.</title>
        <authorList>
            <person name="Goeker M."/>
        </authorList>
    </citation>
    <scope>NUCLEOTIDE SEQUENCE [LARGE SCALE GENOMIC DNA]</scope>
    <source>
        <strain evidence="4 5">DSM 24834</strain>
    </source>
</reference>
<dbReference type="InterPro" id="IPR036452">
    <property type="entry name" value="Ribo_hydro-like"/>
</dbReference>
<keyword evidence="2 4" id="KW-0326">Glycosidase</keyword>
<evidence type="ECO:0000256" key="1">
    <source>
        <dbReference type="ARBA" id="ARBA00022801"/>
    </source>
</evidence>
<accession>A0ABS2N8S1</accession>
<keyword evidence="5" id="KW-1185">Reference proteome</keyword>
<dbReference type="GO" id="GO:0008477">
    <property type="term" value="F:purine nucleosidase activity"/>
    <property type="evidence" value="ECO:0007669"/>
    <property type="project" value="UniProtKB-EC"/>
</dbReference>
<proteinExistence type="predicted"/>
<dbReference type="PANTHER" id="PTHR12304:SF4">
    <property type="entry name" value="URIDINE NUCLEOSIDASE"/>
    <property type="match status" value="1"/>
</dbReference>
<evidence type="ECO:0000313" key="4">
    <source>
        <dbReference type="EMBL" id="MBM7584249.1"/>
    </source>
</evidence>
<evidence type="ECO:0000313" key="5">
    <source>
        <dbReference type="Proteomes" id="UP001646157"/>
    </source>
</evidence>
<dbReference type="PANTHER" id="PTHR12304">
    <property type="entry name" value="INOSINE-URIDINE PREFERRING NUCLEOSIDE HYDROLASE"/>
    <property type="match status" value="1"/>
</dbReference>
<dbReference type="Pfam" id="PF01156">
    <property type="entry name" value="IU_nuc_hydro"/>
    <property type="match status" value="1"/>
</dbReference>
<dbReference type="Gene3D" id="3.90.245.10">
    <property type="entry name" value="Ribonucleoside hydrolase-like"/>
    <property type="match status" value="1"/>
</dbReference>
<evidence type="ECO:0000256" key="2">
    <source>
        <dbReference type="ARBA" id="ARBA00023295"/>
    </source>
</evidence>
<dbReference type="EMBL" id="JAFBDZ010000001">
    <property type="protein sequence ID" value="MBM7584249.1"/>
    <property type="molecule type" value="Genomic_DNA"/>
</dbReference>
<dbReference type="EC" id="3.2.2.1" evidence="4"/>
<keyword evidence="1 4" id="KW-0378">Hydrolase</keyword>
<gene>
    <name evidence="4" type="ORF">JOC86_000786</name>
</gene>
<dbReference type="SUPFAM" id="SSF53590">
    <property type="entry name" value="Nucleoside hydrolase"/>
    <property type="match status" value="1"/>
</dbReference>
<dbReference type="RefSeq" id="WP_205168427.1">
    <property type="nucleotide sequence ID" value="NZ_JAFBDZ010000001.1"/>
</dbReference>
<name>A0ABS2N8S1_9BACI</name>
<organism evidence="4 5">
    <name type="scientific">Rossellomorea pakistanensis</name>
    <dbReference type="NCBI Taxonomy" id="992288"/>
    <lineage>
        <taxon>Bacteria</taxon>
        <taxon>Bacillati</taxon>
        <taxon>Bacillota</taxon>
        <taxon>Bacilli</taxon>
        <taxon>Bacillales</taxon>
        <taxon>Bacillaceae</taxon>
        <taxon>Rossellomorea</taxon>
    </lineage>
</organism>
<dbReference type="InterPro" id="IPR001910">
    <property type="entry name" value="Inosine/uridine_hydrolase_dom"/>
</dbReference>
<sequence length="326" mass="36541">MLKKKVLFFGDFGVDDIVATIYSYYTEEIEIVGFVADYGNISKEDALRNIYFLQNKFGITNIPVISGAVSALTGDLPNYFPEIHGVAGLGSIIPEDSESNNGPVSENFYKVVEIVNQYKGELTIYCAGRLTSLATVFVLYPETMKHLKDIYIMGGAFTVPGNVTPLAEANFHGDPYAANIVLQMAPMKVYIIPLDVTMYAIFTPAMINRLNDYYQNQEDKVGLLIKPMVDYYYDFYKKNYPAISGSPLHDLLAIWSITEQSEISFKQVPIKVSVNKGVTIGQSAGDFRDSPDKESWPVHNVALQFNYNVFIKQVFNAFLSSPKERQ</sequence>
<dbReference type="Proteomes" id="UP001646157">
    <property type="component" value="Unassembled WGS sequence"/>
</dbReference>
<comment type="caution">
    <text evidence="4">The sequence shown here is derived from an EMBL/GenBank/DDBJ whole genome shotgun (WGS) entry which is preliminary data.</text>
</comment>
<dbReference type="CDD" id="cd00455">
    <property type="entry name" value="nuc_hydro"/>
    <property type="match status" value="1"/>
</dbReference>